<feature type="compositionally biased region" description="Low complexity" evidence="10">
    <location>
        <begin position="220"/>
        <end position="237"/>
    </location>
</feature>
<keyword evidence="13" id="KW-1185">Reference proteome</keyword>
<dbReference type="GO" id="GO:0031848">
    <property type="term" value="P:protection from non-homologous end joining at telomere"/>
    <property type="evidence" value="ECO:0007669"/>
    <property type="project" value="TreeGrafter"/>
</dbReference>
<dbReference type="AlphaFoldDB" id="A0A8K0J2P5"/>
<keyword evidence="5" id="KW-0805">Transcription regulation</keyword>
<evidence type="ECO:0000256" key="8">
    <source>
        <dbReference type="ARBA" id="ARBA00023242"/>
    </source>
</evidence>
<dbReference type="InterPro" id="IPR039595">
    <property type="entry name" value="TE2IP/Rap1"/>
</dbReference>
<feature type="compositionally biased region" description="Polar residues" evidence="10">
    <location>
        <begin position="504"/>
        <end position="526"/>
    </location>
</feature>
<evidence type="ECO:0000256" key="9">
    <source>
        <dbReference type="RuleBase" id="RU367107"/>
    </source>
</evidence>
<name>A0A8K0J2P5_9HYPO</name>
<dbReference type="InterPro" id="IPR015010">
    <property type="entry name" value="TERF2IP_Myb"/>
</dbReference>
<dbReference type="InterPro" id="IPR021661">
    <property type="entry name" value="Rap1_C"/>
</dbReference>
<comment type="subcellular location">
    <subcellularLocation>
        <location evidence="9">Nucleus</location>
    </subcellularLocation>
    <subcellularLocation>
        <location evidence="9">Chromosome</location>
        <location evidence="9">Telomere</location>
    </subcellularLocation>
</comment>
<dbReference type="GO" id="GO:0006325">
    <property type="term" value="P:chromatin organization"/>
    <property type="evidence" value="ECO:0007669"/>
    <property type="project" value="UniProtKB-KW"/>
</dbReference>
<dbReference type="InterPro" id="IPR038104">
    <property type="entry name" value="Rap1_C_sf"/>
</dbReference>
<sequence>MADGVKHDGAHTATRGIIFKDMVFWVALRRNGGRVVPQEKDAQVLIADHARKDAPLHSVSWKYITDSVANGCAQLTDRYCLRPRASAEISGGAKLTRSGFTNAEDAALANWVLSHSRDRTGNEIYKKFAESHPSHPWQSWRNRFVKVLSNRPTSELNKLAMSAADLAVKSTATSQRGSKPATPRSMSRTTGKQPPAASAASQTRPPAAQPTIPQRHSTVSPPARASAARAIIDPASAEEARQEPSLSHEFSSGQSEELGVETQVNMRDRFYHDLWIYVEVSGVPVNPEPEFRGKCLDLWHLSQAVESQKVPPQEVDWRKVAEDLQYDWRQDAQLVDDLRGCFEENLASFFEAISGYVSDDEDAPEQGDIESQSSLHSPLRDRWFSTPVGSRGRKRRLEDEPSSPNENPARRGCLGRAVEIPATPENRLGISSTRSPTLAKTKQQQHEEDEDEDEDEDDDDDDDEEEDDDDDDDDDDDEEEGEGGEGEEEEKKDEMSEDFLPETHANSTPLPGSQRSNLDATPSQQLLADALETKPIPLNLGDSRSVDRPHRPSHAEPLEQQSADKAKATSRVIRRSLPASFRGTKTQRWTAQELDTRAQQPARPVRAGTAEQGQSQGIRKCIEYYEGLGYARHVVVESLNRTSLRPGWPATLLMERLQQKEEVPSNVEGIWTDRDDGWLHYADSVRAREATATPREKGRANKKLERLVNKHTQEEVDLRRRFFAAGARIS</sequence>
<dbReference type="SUPFAM" id="SSF48371">
    <property type="entry name" value="ARM repeat"/>
    <property type="match status" value="1"/>
</dbReference>
<dbReference type="Proteomes" id="UP000811619">
    <property type="component" value="Unassembled WGS sequence"/>
</dbReference>
<feature type="region of interest" description="Disordered" evidence="10">
    <location>
        <begin position="169"/>
        <end position="258"/>
    </location>
</feature>
<evidence type="ECO:0000256" key="6">
    <source>
        <dbReference type="ARBA" id="ARBA00023159"/>
    </source>
</evidence>
<keyword evidence="8 9" id="KW-0539">Nucleus</keyword>
<dbReference type="GO" id="GO:0042162">
    <property type="term" value="F:telomeric DNA binding"/>
    <property type="evidence" value="ECO:0007669"/>
    <property type="project" value="TreeGrafter"/>
</dbReference>
<comment type="similarity">
    <text evidence="1 9">Belongs to the RAP1 family.</text>
</comment>
<evidence type="ECO:0000259" key="11">
    <source>
        <dbReference type="PROSITE" id="PS51011"/>
    </source>
</evidence>
<keyword evidence="7" id="KW-0804">Transcription</keyword>
<dbReference type="SUPFAM" id="SSF46774">
    <property type="entry name" value="ARID-like"/>
    <property type="match status" value="1"/>
</dbReference>
<dbReference type="Gene3D" id="1.10.150.60">
    <property type="entry name" value="ARID DNA-binding domain"/>
    <property type="match status" value="1"/>
</dbReference>
<dbReference type="Gene3D" id="1.10.10.60">
    <property type="entry name" value="Homeodomain-like"/>
    <property type="match status" value="1"/>
</dbReference>
<dbReference type="InterPro" id="IPR036431">
    <property type="entry name" value="ARID_dom_sf"/>
</dbReference>
<dbReference type="CDD" id="cd11655">
    <property type="entry name" value="rap1_myb-like"/>
    <property type="match status" value="1"/>
</dbReference>
<keyword evidence="2 9" id="KW-0158">Chromosome</keyword>
<evidence type="ECO:0000256" key="1">
    <source>
        <dbReference type="ARBA" id="ARBA00010467"/>
    </source>
</evidence>
<evidence type="ECO:0000256" key="10">
    <source>
        <dbReference type="SAM" id="MobiDB-lite"/>
    </source>
</evidence>
<accession>A0A8K0J2P5</accession>
<feature type="compositionally biased region" description="Basic and acidic residues" evidence="10">
    <location>
        <begin position="544"/>
        <end position="567"/>
    </location>
</feature>
<organism evidence="12 13">
    <name type="scientific">Claviceps africana</name>
    <dbReference type="NCBI Taxonomy" id="83212"/>
    <lineage>
        <taxon>Eukaryota</taxon>
        <taxon>Fungi</taxon>
        <taxon>Dikarya</taxon>
        <taxon>Ascomycota</taxon>
        <taxon>Pezizomycotina</taxon>
        <taxon>Sordariomycetes</taxon>
        <taxon>Hypocreomycetidae</taxon>
        <taxon>Hypocreales</taxon>
        <taxon>Clavicipitaceae</taxon>
        <taxon>Claviceps</taxon>
    </lineage>
</organism>
<dbReference type="GO" id="GO:0070187">
    <property type="term" value="C:shelterin complex"/>
    <property type="evidence" value="ECO:0007669"/>
    <property type="project" value="TreeGrafter"/>
</dbReference>
<dbReference type="PROSITE" id="PS51011">
    <property type="entry name" value="ARID"/>
    <property type="match status" value="1"/>
</dbReference>
<dbReference type="PANTHER" id="PTHR16466">
    <property type="entry name" value="TELOMERE REPEAT-BINDING FACTOR 2-INTERACTING PROTEIN 1"/>
    <property type="match status" value="1"/>
</dbReference>
<evidence type="ECO:0000256" key="2">
    <source>
        <dbReference type="ARBA" id="ARBA00022454"/>
    </source>
</evidence>
<evidence type="ECO:0000256" key="5">
    <source>
        <dbReference type="ARBA" id="ARBA00023015"/>
    </source>
</evidence>
<keyword evidence="3" id="KW-0156">Chromatin regulator</keyword>
<evidence type="ECO:0000256" key="7">
    <source>
        <dbReference type="ARBA" id="ARBA00023163"/>
    </source>
</evidence>
<evidence type="ECO:0000256" key="3">
    <source>
        <dbReference type="ARBA" id="ARBA00022853"/>
    </source>
</evidence>
<keyword evidence="6" id="KW-0010">Activator</keyword>
<dbReference type="SUPFAM" id="SSF46689">
    <property type="entry name" value="Homeodomain-like"/>
    <property type="match status" value="1"/>
</dbReference>
<dbReference type="Gene3D" id="1.10.10.2170">
    <property type="match status" value="1"/>
</dbReference>
<comment type="caution">
    <text evidence="12">The sequence shown here is derived from an EMBL/GenBank/DDBJ whole genome shotgun (WGS) entry which is preliminary data.</text>
</comment>
<feature type="compositionally biased region" description="Polar residues" evidence="10">
    <location>
        <begin position="429"/>
        <end position="442"/>
    </location>
</feature>
<protein>
    <recommendedName>
        <fullName evidence="9">DNA-binding protein RAP1</fullName>
    </recommendedName>
</protein>
<dbReference type="InterPro" id="IPR016024">
    <property type="entry name" value="ARM-type_fold"/>
</dbReference>
<proteinExistence type="inferred from homology"/>
<dbReference type="GO" id="GO:0010833">
    <property type="term" value="P:telomere maintenance via telomere lengthening"/>
    <property type="evidence" value="ECO:0007669"/>
    <property type="project" value="UniProtKB-UniRule"/>
</dbReference>
<gene>
    <name evidence="12" type="ORF">E4U42_006700</name>
</gene>
<dbReference type="PANTHER" id="PTHR16466:SF6">
    <property type="entry name" value="TELOMERIC REPEAT-BINDING FACTOR 2-INTERACTING PROTEIN 1"/>
    <property type="match status" value="1"/>
</dbReference>
<evidence type="ECO:0000313" key="13">
    <source>
        <dbReference type="Proteomes" id="UP000811619"/>
    </source>
</evidence>
<dbReference type="Pfam" id="PF08914">
    <property type="entry name" value="Myb_Rap1"/>
    <property type="match status" value="1"/>
</dbReference>
<dbReference type="InterPro" id="IPR001606">
    <property type="entry name" value="ARID_dom"/>
</dbReference>
<feature type="region of interest" description="Disordered" evidence="10">
    <location>
        <begin position="593"/>
        <end position="613"/>
    </location>
</feature>
<dbReference type="Pfam" id="PF01388">
    <property type="entry name" value="ARID"/>
    <property type="match status" value="1"/>
</dbReference>
<dbReference type="EMBL" id="SRPY01000702">
    <property type="protein sequence ID" value="KAG5918926.1"/>
    <property type="molecule type" value="Genomic_DNA"/>
</dbReference>
<keyword evidence="4 9" id="KW-0779">Telomere</keyword>
<dbReference type="Pfam" id="PF11626">
    <property type="entry name" value="Rap1_C"/>
    <property type="match status" value="1"/>
</dbReference>
<feature type="domain" description="ARID" evidence="11">
    <location>
        <begin position="264"/>
        <end position="354"/>
    </location>
</feature>
<reference evidence="12" key="1">
    <citation type="journal article" date="2020" name="bioRxiv">
        <title>Whole genome comparisons of ergot fungi reveals the divergence and evolution of species within the genus Claviceps are the result of varying mechanisms driving genome evolution and host range expansion.</title>
        <authorList>
            <person name="Wyka S.A."/>
            <person name="Mondo S.J."/>
            <person name="Liu M."/>
            <person name="Dettman J."/>
            <person name="Nalam V."/>
            <person name="Broders K.D."/>
        </authorList>
    </citation>
    <scope>NUCLEOTIDE SEQUENCE</scope>
    <source>
        <strain evidence="12">CCC 489</strain>
    </source>
</reference>
<dbReference type="InterPro" id="IPR009057">
    <property type="entry name" value="Homeodomain-like_sf"/>
</dbReference>
<feature type="compositionally biased region" description="Polar residues" evidence="10">
    <location>
        <begin position="244"/>
        <end position="255"/>
    </location>
</feature>
<feature type="compositionally biased region" description="Acidic residues" evidence="10">
    <location>
        <begin position="358"/>
        <end position="368"/>
    </location>
</feature>
<feature type="compositionally biased region" description="Acidic residues" evidence="10">
    <location>
        <begin position="447"/>
        <end position="500"/>
    </location>
</feature>
<dbReference type="CDD" id="cd16100">
    <property type="entry name" value="ARID"/>
    <property type="match status" value="1"/>
</dbReference>
<dbReference type="OrthoDB" id="435460at2759"/>
<evidence type="ECO:0000256" key="4">
    <source>
        <dbReference type="ARBA" id="ARBA00022895"/>
    </source>
</evidence>
<feature type="region of interest" description="Disordered" evidence="10">
    <location>
        <begin position="358"/>
        <end position="576"/>
    </location>
</feature>
<comment type="function">
    <text evidence="9">Involved in the regulation of telomere length, clustering and has a specific role in telomere position effect (TPE).</text>
</comment>
<comment type="subunit">
    <text evidence="9">Homodimer.</text>
</comment>
<evidence type="ECO:0000313" key="12">
    <source>
        <dbReference type="EMBL" id="KAG5918926.1"/>
    </source>
</evidence>